<evidence type="ECO:0000313" key="3">
    <source>
        <dbReference type="Proteomes" id="UP000308197"/>
    </source>
</evidence>
<dbReference type="EMBL" id="ML211499">
    <property type="protein sequence ID" value="TFK82305.1"/>
    <property type="molecule type" value="Genomic_DNA"/>
</dbReference>
<proteinExistence type="predicted"/>
<name>A0A5C3NY04_9APHY</name>
<feature type="region of interest" description="Disordered" evidence="1">
    <location>
        <begin position="1"/>
        <end position="139"/>
    </location>
</feature>
<feature type="compositionally biased region" description="Basic and acidic residues" evidence="1">
    <location>
        <begin position="43"/>
        <end position="61"/>
    </location>
</feature>
<feature type="compositionally biased region" description="Basic residues" evidence="1">
    <location>
        <begin position="69"/>
        <end position="78"/>
    </location>
</feature>
<evidence type="ECO:0000313" key="2">
    <source>
        <dbReference type="EMBL" id="TFK82305.1"/>
    </source>
</evidence>
<organism evidence="2 3">
    <name type="scientific">Polyporus arcularius HHB13444</name>
    <dbReference type="NCBI Taxonomy" id="1314778"/>
    <lineage>
        <taxon>Eukaryota</taxon>
        <taxon>Fungi</taxon>
        <taxon>Dikarya</taxon>
        <taxon>Basidiomycota</taxon>
        <taxon>Agaricomycotina</taxon>
        <taxon>Agaricomycetes</taxon>
        <taxon>Polyporales</taxon>
        <taxon>Polyporaceae</taxon>
        <taxon>Polyporus</taxon>
    </lineage>
</organism>
<dbReference type="Proteomes" id="UP000308197">
    <property type="component" value="Unassembled WGS sequence"/>
</dbReference>
<reference evidence="2 3" key="1">
    <citation type="journal article" date="2019" name="Nat. Ecol. Evol.">
        <title>Megaphylogeny resolves global patterns of mushroom evolution.</title>
        <authorList>
            <person name="Varga T."/>
            <person name="Krizsan K."/>
            <person name="Foldi C."/>
            <person name="Dima B."/>
            <person name="Sanchez-Garcia M."/>
            <person name="Sanchez-Ramirez S."/>
            <person name="Szollosi G.J."/>
            <person name="Szarkandi J.G."/>
            <person name="Papp V."/>
            <person name="Albert L."/>
            <person name="Andreopoulos W."/>
            <person name="Angelini C."/>
            <person name="Antonin V."/>
            <person name="Barry K.W."/>
            <person name="Bougher N.L."/>
            <person name="Buchanan P."/>
            <person name="Buyck B."/>
            <person name="Bense V."/>
            <person name="Catcheside P."/>
            <person name="Chovatia M."/>
            <person name="Cooper J."/>
            <person name="Damon W."/>
            <person name="Desjardin D."/>
            <person name="Finy P."/>
            <person name="Geml J."/>
            <person name="Haridas S."/>
            <person name="Hughes K."/>
            <person name="Justo A."/>
            <person name="Karasinski D."/>
            <person name="Kautmanova I."/>
            <person name="Kiss B."/>
            <person name="Kocsube S."/>
            <person name="Kotiranta H."/>
            <person name="LaButti K.M."/>
            <person name="Lechner B.E."/>
            <person name="Liimatainen K."/>
            <person name="Lipzen A."/>
            <person name="Lukacs Z."/>
            <person name="Mihaltcheva S."/>
            <person name="Morgado L.N."/>
            <person name="Niskanen T."/>
            <person name="Noordeloos M.E."/>
            <person name="Ohm R.A."/>
            <person name="Ortiz-Santana B."/>
            <person name="Ovrebo C."/>
            <person name="Racz N."/>
            <person name="Riley R."/>
            <person name="Savchenko A."/>
            <person name="Shiryaev A."/>
            <person name="Soop K."/>
            <person name="Spirin V."/>
            <person name="Szebenyi C."/>
            <person name="Tomsovsky M."/>
            <person name="Tulloss R.E."/>
            <person name="Uehling J."/>
            <person name="Grigoriev I.V."/>
            <person name="Vagvolgyi C."/>
            <person name="Papp T."/>
            <person name="Martin F.M."/>
            <person name="Miettinen O."/>
            <person name="Hibbett D.S."/>
            <person name="Nagy L.G."/>
        </authorList>
    </citation>
    <scope>NUCLEOTIDE SEQUENCE [LARGE SCALE GENOMIC DNA]</scope>
    <source>
        <strain evidence="2 3">HHB13444</strain>
    </source>
</reference>
<dbReference type="AlphaFoldDB" id="A0A5C3NY04"/>
<dbReference type="InParanoid" id="A0A5C3NY04"/>
<accession>A0A5C3NY04</accession>
<sequence>MAGGFPRADRTEREESGRRDGGPARAQVTCARRTGPGAAAGAEQEKMHARRSDSGEREERPGAVGQRARQYHRTQHTGRKLERGKKQQRGREGGPGPHGSDRRREFCGRALGAGDVSERAEDTRTFSSSQVLAPSPRLSGSPLRLLAVLAVTTCTEALHRPCPVHNLRERARQRRRRASSPPATDDRGKPRRGGRGGNRVPGVLTARGDWPEKGKGRRRKREFGARKC</sequence>
<feature type="compositionally biased region" description="Basic and acidic residues" evidence="1">
    <location>
        <begin position="7"/>
        <end position="22"/>
    </location>
</feature>
<evidence type="ECO:0000256" key="1">
    <source>
        <dbReference type="SAM" id="MobiDB-lite"/>
    </source>
</evidence>
<feature type="region of interest" description="Disordered" evidence="1">
    <location>
        <begin position="165"/>
        <end position="228"/>
    </location>
</feature>
<gene>
    <name evidence="2" type="ORF">K466DRAFT_305096</name>
</gene>
<feature type="compositionally biased region" description="Basic and acidic residues" evidence="1">
    <location>
        <begin position="79"/>
        <end position="92"/>
    </location>
</feature>
<keyword evidence="3" id="KW-1185">Reference proteome</keyword>
<protein>
    <submittedName>
        <fullName evidence="2">Uncharacterized protein</fullName>
    </submittedName>
</protein>